<reference evidence="9" key="1">
    <citation type="submission" date="2024-05" db="EMBL/GenBank/DDBJ databases">
        <authorList>
            <person name="Cai S.Y."/>
            <person name="Jin L.M."/>
            <person name="Li H.R."/>
        </authorList>
    </citation>
    <scope>NUCLEOTIDE SEQUENCE</scope>
    <source>
        <strain evidence="9">A5-74</strain>
    </source>
</reference>
<dbReference type="InterPro" id="IPR036388">
    <property type="entry name" value="WH-like_DNA-bd_sf"/>
</dbReference>
<dbReference type="RefSeq" id="WP_353651182.1">
    <property type="nucleotide sequence ID" value="NZ_CP159218.1"/>
</dbReference>
<feature type="domain" description="RNA polymerase sigma factor 70 region 4 type 2" evidence="7">
    <location>
        <begin position="143"/>
        <end position="186"/>
    </location>
</feature>
<dbReference type="InterPro" id="IPR046531">
    <property type="entry name" value="DUF6596"/>
</dbReference>
<evidence type="ECO:0000256" key="1">
    <source>
        <dbReference type="ARBA" id="ARBA00010641"/>
    </source>
</evidence>
<accession>A0AAU8DXJ7</accession>
<dbReference type="Pfam" id="PF08281">
    <property type="entry name" value="Sigma70_r4_2"/>
    <property type="match status" value="1"/>
</dbReference>
<evidence type="ECO:0000313" key="9">
    <source>
        <dbReference type="EMBL" id="XCG65577.1"/>
    </source>
</evidence>
<proteinExistence type="inferred from homology"/>
<dbReference type="InterPro" id="IPR007627">
    <property type="entry name" value="RNA_pol_sigma70_r2"/>
</dbReference>
<organism evidence="9">
    <name type="scientific">Nakamurella sp. A5-74</name>
    <dbReference type="NCBI Taxonomy" id="3158264"/>
    <lineage>
        <taxon>Bacteria</taxon>
        <taxon>Bacillati</taxon>
        <taxon>Actinomycetota</taxon>
        <taxon>Actinomycetes</taxon>
        <taxon>Nakamurellales</taxon>
        <taxon>Nakamurellaceae</taxon>
        <taxon>Nakamurella</taxon>
    </lineage>
</organism>
<dbReference type="Pfam" id="PF20239">
    <property type="entry name" value="DUF6596"/>
    <property type="match status" value="1"/>
</dbReference>
<feature type="region of interest" description="Disordered" evidence="5">
    <location>
        <begin position="1"/>
        <end position="20"/>
    </location>
</feature>
<dbReference type="Pfam" id="PF04542">
    <property type="entry name" value="Sigma70_r2"/>
    <property type="match status" value="1"/>
</dbReference>
<protein>
    <submittedName>
        <fullName evidence="9">DUF6596 domain-containing protein</fullName>
    </submittedName>
</protein>
<keyword evidence="3" id="KW-0731">Sigma factor</keyword>
<dbReference type="GO" id="GO:0016987">
    <property type="term" value="F:sigma factor activity"/>
    <property type="evidence" value="ECO:0007669"/>
    <property type="project" value="UniProtKB-KW"/>
</dbReference>
<sequence length="454" mass="48284">MTDPLARPGQRGDPALTGPSDLAELLRPLVPRVLSALARRHSDFAACEDAVQEALLAATTQWPQTGVPVEPAAWLITVAHRRYLDGIRAATAQLRREVRHRQDRSISVAGVVDPPALPAPAASHPLGDDHDVGALLVLCCDPALPRPAQVALTLRAVCGLTTDQIAALHLVPSATVGQRISRAKTLLRTHHVHFDGVPAELLPQRLNAVLDVLYLLFTEGHTSSAGSDLHDVSLTREAIRVTRMLAAAVPEHDEATGLLALMLLTDARAGARVDPAGDLVPLGEQDRTRWDRRMIREGTDIVEQLLPSGEVGRFQLLAAVAAVHADAPSADRTDWLQIVVLYRMLDRIAPGPMTTLALAVAVGEAHGAEAGLAVVAELGEPSTARLRHRLHAVRGHLLEAAGDHDGAIADYRLAAALTSSAPEQRHLNARAVSVEQGAGAAAAPPDPERTLNRP</sequence>
<feature type="domain" description="RNA polymerase sigma-70 region 2" evidence="6">
    <location>
        <begin position="27"/>
        <end position="91"/>
    </location>
</feature>
<evidence type="ECO:0000256" key="5">
    <source>
        <dbReference type="SAM" id="MobiDB-lite"/>
    </source>
</evidence>
<feature type="domain" description="DUF6596" evidence="8">
    <location>
        <begin position="205"/>
        <end position="304"/>
    </location>
</feature>
<dbReference type="GO" id="GO:0006352">
    <property type="term" value="P:DNA-templated transcription initiation"/>
    <property type="evidence" value="ECO:0007669"/>
    <property type="project" value="InterPro"/>
</dbReference>
<keyword evidence="4" id="KW-0804">Transcription</keyword>
<evidence type="ECO:0000256" key="3">
    <source>
        <dbReference type="ARBA" id="ARBA00023082"/>
    </source>
</evidence>
<evidence type="ECO:0000259" key="7">
    <source>
        <dbReference type="Pfam" id="PF08281"/>
    </source>
</evidence>
<feature type="region of interest" description="Disordered" evidence="5">
    <location>
        <begin position="427"/>
        <end position="454"/>
    </location>
</feature>
<dbReference type="SUPFAM" id="SSF88946">
    <property type="entry name" value="Sigma2 domain of RNA polymerase sigma factors"/>
    <property type="match status" value="1"/>
</dbReference>
<evidence type="ECO:0000259" key="6">
    <source>
        <dbReference type="Pfam" id="PF04542"/>
    </source>
</evidence>
<evidence type="ECO:0000256" key="2">
    <source>
        <dbReference type="ARBA" id="ARBA00023015"/>
    </source>
</evidence>
<comment type="similarity">
    <text evidence="1">Belongs to the sigma-70 factor family. ECF subfamily.</text>
</comment>
<evidence type="ECO:0000259" key="8">
    <source>
        <dbReference type="Pfam" id="PF20239"/>
    </source>
</evidence>
<dbReference type="EMBL" id="CP159218">
    <property type="protein sequence ID" value="XCG65577.1"/>
    <property type="molecule type" value="Genomic_DNA"/>
</dbReference>
<dbReference type="PANTHER" id="PTHR47756">
    <property type="entry name" value="BLL6612 PROTEIN-RELATED"/>
    <property type="match status" value="1"/>
</dbReference>
<evidence type="ECO:0000256" key="4">
    <source>
        <dbReference type="ARBA" id="ARBA00023163"/>
    </source>
</evidence>
<dbReference type="SUPFAM" id="SSF88659">
    <property type="entry name" value="Sigma3 and sigma4 domains of RNA polymerase sigma factors"/>
    <property type="match status" value="1"/>
</dbReference>
<gene>
    <name evidence="9" type="ORF">ABLG96_10020</name>
</gene>
<name>A0AAU8DXJ7_9ACTN</name>
<dbReference type="PANTHER" id="PTHR47756:SF2">
    <property type="entry name" value="BLL6612 PROTEIN"/>
    <property type="match status" value="1"/>
</dbReference>
<dbReference type="InterPro" id="IPR013324">
    <property type="entry name" value="RNA_pol_sigma_r3/r4-like"/>
</dbReference>
<keyword evidence="2" id="KW-0805">Transcription regulation</keyword>
<dbReference type="Gene3D" id="1.10.1740.10">
    <property type="match status" value="1"/>
</dbReference>
<dbReference type="InterPro" id="IPR013249">
    <property type="entry name" value="RNA_pol_sigma70_r4_t2"/>
</dbReference>
<dbReference type="Gene3D" id="1.10.10.10">
    <property type="entry name" value="Winged helix-like DNA-binding domain superfamily/Winged helix DNA-binding domain"/>
    <property type="match status" value="1"/>
</dbReference>
<dbReference type="GO" id="GO:0003677">
    <property type="term" value="F:DNA binding"/>
    <property type="evidence" value="ECO:0007669"/>
    <property type="project" value="InterPro"/>
</dbReference>
<dbReference type="InterPro" id="IPR013325">
    <property type="entry name" value="RNA_pol_sigma_r2"/>
</dbReference>
<dbReference type="AlphaFoldDB" id="A0AAU8DXJ7"/>